<accession>W0RBR0</accession>
<dbReference type="eggNOG" id="COG0657">
    <property type="taxonomic scope" value="Bacteria"/>
</dbReference>
<dbReference type="Gene3D" id="1.50.10.10">
    <property type="match status" value="1"/>
</dbReference>
<gene>
    <name evidence="3" type="ORF">J421_0355</name>
</gene>
<name>W0RBR0_9BACT</name>
<organism evidence="3 4">
    <name type="scientific">Gemmatirosa kalamazoonensis</name>
    <dbReference type="NCBI Taxonomy" id="861299"/>
    <lineage>
        <taxon>Bacteria</taxon>
        <taxon>Pseudomonadati</taxon>
        <taxon>Gemmatimonadota</taxon>
        <taxon>Gemmatimonadia</taxon>
        <taxon>Gemmatimonadales</taxon>
        <taxon>Gemmatimonadaceae</taxon>
        <taxon>Gemmatirosa</taxon>
    </lineage>
</organism>
<dbReference type="STRING" id="861299.J421_0355"/>
<dbReference type="GO" id="GO:0004560">
    <property type="term" value="F:alpha-L-fucosidase activity"/>
    <property type="evidence" value="ECO:0007669"/>
    <property type="project" value="TreeGrafter"/>
</dbReference>
<dbReference type="Pfam" id="PF22124">
    <property type="entry name" value="Glyco_hydro_95_cat"/>
    <property type="match status" value="1"/>
</dbReference>
<dbReference type="InterPro" id="IPR008928">
    <property type="entry name" value="6-hairpin_glycosidase_sf"/>
</dbReference>
<dbReference type="KEGG" id="gba:J421_0355"/>
<dbReference type="InParanoid" id="W0RBR0"/>
<dbReference type="EMBL" id="CP007128">
    <property type="protein sequence ID" value="AHG87892.1"/>
    <property type="molecule type" value="Genomic_DNA"/>
</dbReference>
<evidence type="ECO:0000313" key="4">
    <source>
        <dbReference type="Proteomes" id="UP000019151"/>
    </source>
</evidence>
<feature type="domain" description="Glycosyl hydrolase family 95 catalytic" evidence="2">
    <location>
        <begin position="2"/>
        <end position="399"/>
    </location>
</feature>
<feature type="domain" description="Alpha fucosidase A-like C-terminal" evidence="1">
    <location>
        <begin position="401"/>
        <end position="471"/>
    </location>
</feature>
<evidence type="ECO:0000313" key="3">
    <source>
        <dbReference type="EMBL" id="AHG87892.1"/>
    </source>
</evidence>
<dbReference type="AlphaFoldDB" id="W0RBR0"/>
<reference evidence="3 4" key="1">
    <citation type="journal article" date="2014" name="Genome Announc.">
        <title>Genome Sequence and Methylome of Soil Bacterium Gemmatirosa kalamazoonensis KBS708T, a Member of the Rarely Cultivated Gemmatimonadetes Phylum.</title>
        <authorList>
            <person name="Debruyn J.M."/>
            <person name="Radosevich M."/>
            <person name="Wommack K.E."/>
            <person name="Polson S.W."/>
            <person name="Hauser L.J."/>
            <person name="Fawaz M.N."/>
            <person name="Korlach J."/>
            <person name="Tsai Y.C."/>
        </authorList>
    </citation>
    <scope>NUCLEOTIDE SEQUENCE [LARGE SCALE GENOMIC DNA]</scope>
    <source>
        <strain evidence="3 4">KBS708</strain>
    </source>
</reference>
<dbReference type="Pfam" id="PF21307">
    <property type="entry name" value="Glyco_hydro_95_C"/>
    <property type="match status" value="1"/>
</dbReference>
<sequence length="479" mass="53181">MRAAHERDHQRLFRRVTLDLGSADAALRPTAERLARFATAGDPALAALLFQYGRYLLIASSRAGGQPATLQGLWNDSNQPPWDSKWTVNINTEMNYWLAEPTALPELTAPLFDMLRDLSQTGAAVARVHYGARGWVLHHNTDLWRGAAPINNSNHGIWPSGGAWLAQHLWRHWEYGGDRRFLADTAYPIMRGAARFFVDALLEDPRSGMLITGPSNSPEHGGLVLGPAMDRQIVRDLFANVIQASEILDVDAALRDTLRSMRARIAPDAIGRRGQLQEWLEDVDDPTDHHRHVSHLWGLHPGAEITPSTPALFAAARRTLEERGDEGTGWSKAWKINFWARLRDGDHAYALVRSLVSPTRDLKITTTAPGGLYPNLFDAHPPFQIDGNFGLTAGIVEMLLQSHAGEVDLLPALPSAWPNGRVRGLRARGGFDVDLLSWTGAKLVEARFTSRLGGRLQVRYGDTVRSYETKKGQHITFQP</sequence>
<dbReference type="HOGENOM" id="CLU_004617_4_1_0"/>
<evidence type="ECO:0000259" key="2">
    <source>
        <dbReference type="Pfam" id="PF22124"/>
    </source>
</evidence>
<proteinExistence type="predicted"/>
<keyword evidence="4" id="KW-1185">Reference proteome</keyword>
<dbReference type="GO" id="GO:0005975">
    <property type="term" value="P:carbohydrate metabolic process"/>
    <property type="evidence" value="ECO:0007669"/>
    <property type="project" value="InterPro"/>
</dbReference>
<evidence type="ECO:0000259" key="1">
    <source>
        <dbReference type="Pfam" id="PF21307"/>
    </source>
</evidence>
<dbReference type="InterPro" id="IPR012341">
    <property type="entry name" value="6hp_glycosidase-like_sf"/>
</dbReference>
<dbReference type="PANTHER" id="PTHR31084">
    <property type="entry name" value="ALPHA-L-FUCOSIDASE 2"/>
    <property type="match status" value="1"/>
</dbReference>
<dbReference type="SUPFAM" id="SSF48208">
    <property type="entry name" value="Six-hairpin glycosidases"/>
    <property type="match status" value="1"/>
</dbReference>
<dbReference type="PANTHER" id="PTHR31084:SF0">
    <property type="entry name" value="ALPHA-L-FUCOSIDASE 2"/>
    <property type="match status" value="1"/>
</dbReference>
<protein>
    <recommendedName>
        <fullName evidence="5">Alpha-L-fucosidase</fullName>
    </recommendedName>
</protein>
<evidence type="ECO:0008006" key="5">
    <source>
        <dbReference type="Google" id="ProtNLM"/>
    </source>
</evidence>
<dbReference type="Proteomes" id="UP000019151">
    <property type="component" value="Chromosome"/>
</dbReference>
<dbReference type="InterPro" id="IPR054363">
    <property type="entry name" value="GH95_cat"/>
</dbReference>
<dbReference type="InterPro" id="IPR049053">
    <property type="entry name" value="AFCA-like_C"/>
</dbReference>
<dbReference type="PATRIC" id="fig|861299.3.peg.362"/>